<dbReference type="FunFam" id="3.30.160.60:FF:000087">
    <property type="entry name" value="Zinc finger protein 354B"/>
    <property type="match status" value="1"/>
</dbReference>
<keyword evidence="6" id="KW-0805">Transcription regulation</keyword>
<dbReference type="GO" id="GO:0005634">
    <property type="term" value="C:nucleus"/>
    <property type="evidence" value="ECO:0007669"/>
    <property type="project" value="UniProtKB-SubCell"/>
</dbReference>
<evidence type="ECO:0000256" key="10">
    <source>
        <dbReference type="PROSITE-ProRule" id="PRU00042"/>
    </source>
</evidence>
<feature type="non-terminal residue" evidence="12">
    <location>
        <position position="1"/>
    </location>
</feature>
<dbReference type="AlphaFoldDB" id="A0A852F7Y6"/>
<keyword evidence="8" id="KW-0804">Transcription</keyword>
<feature type="domain" description="C2H2-type" evidence="11">
    <location>
        <begin position="27"/>
        <end position="54"/>
    </location>
</feature>
<evidence type="ECO:0000259" key="11">
    <source>
        <dbReference type="PROSITE" id="PS50157"/>
    </source>
</evidence>
<evidence type="ECO:0000256" key="7">
    <source>
        <dbReference type="ARBA" id="ARBA00023125"/>
    </source>
</evidence>
<dbReference type="PANTHER" id="PTHR23226">
    <property type="entry name" value="ZINC FINGER AND SCAN DOMAIN-CONTAINING"/>
    <property type="match status" value="1"/>
</dbReference>
<dbReference type="GO" id="GO:0000981">
    <property type="term" value="F:DNA-binding transcription factor activity, RNA polymerase II-specific"/>
    <property type="evidence" value="ECO:0007669"/>
    <property type="project" value="TreeGrafter"/>
</dbReference>
<keyword evidence="9" id="KW-0539">Nucleus</keyword>
<dbReference type="SUPFAM" id="SSF57667">
    <property type="entry name" value="beta-beta-alpha zinc fingers"/>
    <property type="match status" value="1"/>
</dbReference>
<reference evidence="12" key="1">
    <citation type="submission" date="2019-09" db="EMBL/GenBank/DDBJ databases">
        <title>Bird 10,000 Genomes (B10K) Project - Family phase.</title>
        <authorList>
            <person name="Zhang G."/>
        </authorList>
    </citation>
    <scope>NUCLEOTIDE SEQUENCE</scope>
    <source>
        <strain evidence="12">B10K-DU-002-52</strain>
        <tissue evidence="12">Muscle</tissue>
    </source>
</reference>
<keyword evidence="5" id="KW-0862">Zinc</keyword>
<dbReference type="EMBL" id="WBNO01011342">
    <property type="protein sequence ID" value="NXQ14039.1"/>
    <property type="molecule type" value="Genomic_DNA"/>
</dbReference>
<dbReference type="GO" id="GO:0008270">
    <property type="term" value="F:zinc ion binding"/>
    <property type="evidence" value="ECO:0007669"/>
    <property type="project" value="UniProtKB-KW"/>
</dbReference>
<dbReference type="InterPro" id="IPR036236">
    <property type="entry name" value="Znf_C2H2_sf"/>
</dbReference>
<proteinExistence type="predicted"/>
<keyword evidence="13" id="KW-1185">Reference proteome</keyword>
<comment type="caution">
    <text evidence="12">The sequence shown here is derived from an EMBL/GenBank/DDBJ whole genome shotgun (WGS) entry which is preliminary data.</text>
</comment>
<evidence type="ECO:0000256" key="9">
    <source>
        <dbReference type="ARBA" id="ARBA00023242"/>
    </source>
</evidence>
<keyword evidence="3" id="KW-0677">Repeat</keyword>
<feature type="non-terminal residue" evidence="12">
    <location>
        <position position="54"/>
    </location>
</feature>
<gene>
    <name evidence="12" type="primary">Znf239</name>
    <name evidence="12" type="ORF">PEUTAE_R12893</name>
</gene>
<evidence type="ECO:0000256" key="1">
    <source>
        <dbReference type="ARBA" id="ARBA00004123"/>
    </source>
</evidence>
<evidence type="ECO:0000256" key="5">
    <source>
        <dbReference type="ARBA" id="ARBA00022833"/>
    </source>
</evidence>
<name>A0A852F7Y6_PEUTA</name>
<keyword evidence="7" id="KW-0238">DNA-binding</keyword>
<comment type="subcellular location">
    <subcellularLocation>
        <location evidence="1">Nucleus</location>
    </subcellularLocation>
</comment>
<keyword evidence="4 10" id="KW-0863">Zinc-finger</keyword>
<evidence type="ECO:0000256" key="4">
    <source>
        <dbReference type="ARBA" id="ARBA00022771"/>
    </source>
</evidence>
<dbReference type="GO" id="GO:0000978">
    <property type="term" value="F:RNA polymerase II cis-regulatory region sequence-specific DNA binding"/>
    <property type="evidence" value="ECO:0007669"/>
    <property type="project" value="TreeGrafter"/>
</dbReference>
<dbReference type="InterPro" id="IPR013087">
    <property type="entry name" value="Znf_C2H2_type"/>
</dbReference>
<evidence type="ECO:0000313" key="13">
    <source>
        <dbReference type="Proteomes" id="UP000629713"/>
    </source>
</evidence>
<keyword evidence="2" id="KW-0479">Metal-binding</keyword>
<evidence type="ECO:0000256" key="3">
    <source>
        <dbReference type="ARBA" id="ARBA00022737"/>
    </source>
</evidence>
<protein>
    <submittedName>
        <fullName evidence="12">ZN239 protein</fullName>
    </submittedName>
</protein>
<dbReference type="PROSITE" id="PS50157">
    <property type="entry name" value="ZINC_FINGER_C2H2_2"/>
    <property type="match status" value="1"/>
</dbReference>
<dbReference type="Gene3D" id="3.30.160.60">
    <property type="entry name" value="Classic Zinc Finger"/>
    <property type="match status" value="1"/>
</dbReference>
<evidence type="ECO:0000256" key="2">
    <source>
        <dbReference type="ARBA" id="ARBA00022723"/>
    </source>
</evidence>
<accession>A0A852F7Y6</accession>
<evidence type="ECO:0000313" key="12">
    <source>
        <dbReference type="EMBL" id="NXQ14039.1"/>
    </source>
</evidence>
<sequence>CQEGGQSFSQHLELVVPEQLQDGERPYKCLECGKSSNQSSSLLIHHCIHTGKQP</sequence>
<dbReference type="PANTHER" id="PTHR23226:SF189">
    <property type="entry name" value="ZINC FINGER PROTEIN 239"/>
    <property type="match status" value="1"/>
</dbReference>
<evidence type="ECO:0000256" key="6">
    <source>
        <dbReference type="ARBA" id="ARBA00023015"/>
    </source>
</evidence>
<evidence type="ECO:0000256" key="8">
    <source>
        <dbReference type="ARBA" id="ARBA00023163"/>
    </source>
</evidence>
<organism evidence="12 13">
    <name type="scientific">Peucedramus taeniatus</name>
    <name type="common">Olive warbler</name>
    <dbReference type="NCBI Taxonomy" id="135441"/>
    <lineage>
        <taxon>Eukaryota</taxon>
        <taxon>Metazoa</taxon>
        <taxon>Chordata</taxon>
        <taxon>Craniata</taxon>
        <taxon>Vertebrata</taxon>
        <taxon>Euteleostomi</taxon>
        <taxon>Archelosauria</taxon>
        <taxon>Archosauria</taxon>
        <taxon>Dinosauria</taxon>
        <taxon>Saurischia</taxon>
        <taxon>Theropoda</taxon>
        <taxon>Coelurosauria</taxon>
        <taxon>Aves</taxon>
        <taxon>Neognathae</taxon>
        <taxon>Neoaves</taxon>
        <taxon>Telluraves</taxon>
        <taxon>Australaves</taxon>
        <taxon>Passeriformes</taxon>
        <taxon>Passeroidea</taxon>
        <taxon>Fringillidae</taxon>
        <taxon>Peucedraminae</taxon>
        <taxon>Peucedramus</taxon>
    </lineage>
</organism>
<dbReference type="Proteomes" id="UP000629713">
    <property type="component" value="Unassembled WGS sequence"/>
</dbReference>